<keyword evidence="2" id="KW-1185">Reference proteome</keyword>
<dbReference type="RefSeq" id="WP_281260814.1">
    <property type="nucleotide sequence ID" value="NZ_OBDY01000013.1"/>
</dbReference>
<sequence length="44" mass="5110">MPARWRVHRFLGEAADDAQLTAACRLLAERGELREVVPDRWYAL</sequence>
<dbReference type="Proteomes" id="UP000219612">
    <property type="component" value="Unassembled WGS sequence"/>
</dbReference>
<gene>
    <name evidence="1" type="ORF">SAMN05421748_113143</name>
</gene>
<dbReference type="AlphaFoldDB" id="A0A285IY36"/>
<reference evidence="1 2" key="1">
    <citation type="submission" date="2017-09" db="EMBL/GenBank/DDBJ databases">
        <authorList>
            <person name="Ehlers B."/>
            <person name="Leendertz F.H."/>
        </authorList>
    </citation>
    <scope>NUCLEOTIDE SEQUENCE [LARGE SCALE GENOMIC DNA]</scope>
    <source>
        <strain evidence="1 2">CGMCC 4.6857</strain>
    </source>
</reference>
<accession>A0A285IY36</accession>
<evidence type="ECO:0000313" key="2">
    <source>
        <dbReference type="Proteomes" id="UP000219612"/>
    </source>
</evidence>
<dbReference type="EMBL" id="OBDY01000013">
    <property type="protein sequence ID" value="SNY52959.1"/>
    <property type="molecule type" value="Genomic_DNA"/>
</dbReference>
<protein>
    <submittedName>
        <fullName evidence="1">Uncharacterized protein</fullName>
    </submittedName>
</protein>
<name>A0A285IY36_9ACTN</name>
<proteinExistence type="predicted"/>
<organism evidence="1 2">
    <name type="scientific">Paractinoplanes atraurantiacus</name>
    <dbReference type="NCBI Taxonomy" id="1036182"/>
    <lineage>
        <taxon>Bacteria</taxon>
        <taxon>Bacillati</taxon>
        <taxon>Actinomycetota</taxon>
        <taxon>Actinomycetes</taxon>
        <taxon>Micromonosporales</taxon>
        <taxon>Micromonosporaceae</taxon>
        <taxon>Paractinoplanes</taxon>
    </lineage>
</organism>
<evidence type="ECO:0000313" key="1">
    <source>
        <dbReference type="EMBL" id="SNY52959.1"/>
    </source>
</evidence>